<sequence>MNQLDLKPDWTRYTWTALVCAIIYLFVQVLPATVGSFTGTGTAQVITKQAAEQAAAQFIQAQFGEQPISTHTVHQSDSLFYGYLSKEDLLEDYDKRYDADFPTDTFQVTAKLPDESRFYVYVHMETGKVVAWNKPDASIDEQLSADQWQDEAIAYAEQRGFQSGSLTVKDTGVSDVLTLEVKGEQAHEANLTLKIRMIQLASGQFAVAEYKPEFTVPASYTSYVKEQDKLANGLSLIGSTLMSFVLFVLAIVYAVLYRKQTSFNRGWLLTALFLLIYMANNWNMLDGLVANYGEDENAFLYAVTGMAIQSIITVLLAASVYFSLVAGDGLWRSMGKQLWPRMGEAGYGQHVWDSMKLGYLIAFILLGIQTVIFIVLELSTDAWSTTDVMQSPYNFAAPWVFPALAWCAAISEEVVFRLFGIGLLRKWFKNAFVASLIPTIIWALGHVTYAIYPSTTRLIELTILGLLFSFFFLRYGLITVIFAHAVLDLIMMALSLMFLGSAGNIIIGLFYMVTPVLVAALIRWWANKKGRARDITAPPSVLQ</sequence>
<evidence type="ECO:0000313" key="3">
    <source>
        <dbReference type="EMBL" id="MBB3108397.1"/>
    </source>
</evidence>
<feature type="domain" description="CAAX prenyl protease 2/Lysostaphin resistance protein A-like" evidence="2">
    <location>
        <begin position="397"/>
        <end position="490"/>
    </location>
</feature>
<reference evidence="3 4" key="1">
    <citation type="submission" date="2020-08" db="EMBL/GenBank/DDBJ databases">
        <title>Genomic Encyclopedia of Type Strains, Phase III (KMG-III): the genomes of soil and plant-associated and newly described type strains.</title>
        <authorList>
            <person name="Whitman W."/>
        </authorList>
    </citation>
    <scope>NUCLEOTIDE SEQUENCE [LARGE SCALE GENOMIC DNA]</scope>
    <source>
        <strain evidence="3 4">CECT 5862</strain>
    </source>
</reference>
<keyword evidence="1" id="KW-0812">Transmembrane</keyword>
<dbReference type="GO" id="GO:0004175">
    <property type="term" value="F:endopeptidase activity"/>
    <property type="evidence" value="ECO:0007669"/>
    <property type="project" value="UniProtKB-ARBA"/>
</dbReference>
<dbReference type="EMBL" id="JACHXK010000001">
    <property type="protein sequence ID" value="MBB3108397.1"/>
    <property type="molecule type" value="Genomic_DNA"/>
</dbReference>
<comment type="caution">
    <text evidence="3">The sequence shown here is derived from an EMBL/GenBank/DDBJ whole genome shotgun (WGS) entry which is preliminary data.</text>
</comment>
<keyword evidence="4" id="KW-1185">Reference proteome</keyword>
<dbReference type="GO" id="GO:0080120">
    <property type="term" value="P:CAAX-box protein maturation"/>
    <property type="evidence" value="ECO:0007669"/>
    <property type="project" value="UniProtKB-ARBA"/>
</dbReference>
<keyword evidence="1" id="KW-0472">Membrane</keyword>
<feature type="transmembrane region" description="Helical" evidence="1">
    <location>
        <begin position="234"/>
        <end position="256"/>
    </location>
</feature>
<feature type="transmembrane region" description="Helical" evidence="1">
    <location>
        <begin position="12"/>
        <end position="30"/>
    </location>
</feature>
<organism evidence="3 4">
    <name type="scientific">Paenibacillus phyllosphaerae</name>
    <dbReference type="NCBI Taxonomy" id="274593"/>
    <lineage>
        <taxon>Bacteria</taxon>
        <taxon>Bacillati</taxon>
        <taxon>Bacillota</taxon>
        <taxon>Bacilli</taxon>
        <taxon>Bacillales</taxon>
        <taxon>Paenibacillaceae</taxon>
        <taxon>Paenibacillus</taxon>
    </lineage>
</organism>
<accession>A0A7W5ATJ5</accession>
<feature type="transmembrane region" description="Helical" evidence="1">
    <location>
        <begin position="396"/>
        <end position="419"/>
    </location>
</feature>
<gene>
    <name evidence="3" type="ORF">FHS18_000425</name>
</gene>
<proteinExistence type="predicted"/>
<feature type="transmembrane region" description="Helical" evidence="1">
    <location>
        <begin position="299"/>
        <end position="324"/>
    </location>
</feature>
<dbReference type="AlphaFoldDB" id="A0A7W5ATJ5"/>
<name>A0A7W5ATJ5_9BACL</name>
<dbReference type="RefSeq" id="WP_183596388.1">
    <property type="nucleotide sequence ID" value="NZ_JACHXK010000001.1"/>
</dbReference>
<dbReference type="InterPro" id="IPR003675">
    <property type="entry name" value="Rce1/LyrA-like_dom"/>
</dbReference>
<feature type="transmembrane region" description="Helical" evidence="1">
    <location>
        <begin position="431"/>
        <end position="452"/>
    </location>
</feature>
<feature type="transmembrane region" description="Helical" evidence="1">
    <location>
        <begin position="357"/>
        <end position="376"/>
    </location>
</feature>
<feature type="transmembrane region" description="Helical" evidence="1">
    <location>
        <begin position="263"/>
        <end position="279"/>
    </location>
</feature>
<evidence type="ECO:0000259" key="2">
    <source>
        <dbReference type="Pfam" id="PF02517"/>
    </source>
</evidence>
<protein>
    <recommendedName>
        <fullName evidence="2">CAAX prenyl protease 2/Lysostaphin resistance protein A-like domain-containing protein</fullName>
    </recommendedName>
</protein>
<evidence type="ECO:0000256" key="1">
    <source>
        <dbReference type="SAM" id="Phobius"/>
    </source>
</evidence>
<feature type="transmembrane region" description="Helical" evidence="1">
    <location>
        <begin position="505"/>
        <end position="526"/>
    </location>
</feature>
<dbReference type="Pfam" id="PF02517">
    <property type="entry name" value="Rce1-like"/>
    <property type="match status" value="1"/>
</dbReference>
<evidence type="ECO:0000313" key="4">
    <source>
        <dbReference type="Proteomes" id="UP000570361"/>
    </source>
</evidence>
<keyword evidence="1" id="KW-1133">Transmembrane helix</keyword>
<dbReference type="Proteomes" id="UP000570361">
    <property type="component" value="Unassembled WGS sequence"/>
</dbReference>